<evidence type="ECO:0000313" key="1">
    <source>
        <dbReference type="Proteomes" id="UP000887580"/>
    </source>
</evidence>
<protein>
    <submittedName>
        <fullName evidence="2">Uncharacterized protein</fullName>
    </submittedName>
</protein>
<evidence type="ECO:0000313" key="2">
    <source>
        <dbReference type="WBParaSite" id="PS1159_v2.g19978.t1"/>
    </source>
</evidence>
<dbReference type="WBParaSite" id="PS1159_v2.g19978.t1">
    <property type="protein sequence ID" value="PS1159_v2.g19978.t1"/>
    <property type="gene ID" value="PS1159_v2.g19978"/>
</dbReference>
<accession>A0AC35FQX4</accession>
<organism evidence="1 2">
    <name type="scientific">Panagrolaimus sp. PS1159</name>
    <dbReference type="NCBI Taxonomy" id="55785"/>
    <lineage>
        <taxon>Eukaryota</taxon>
        <taxon>Metazoa</taxon>
        <taxon>Ecdysozoa</taxon>
        <taxon>Nematoda</taxon>
        <taxon>Chromadorea</taxon>
        <taxon>Rhabditida</taxon>
        <taxon>Tylenchina</taxon>
        <taxon>Panagrolaimomorpha</taxon>
        <taxon>Panagrolaimoidea</taxon>
        <taxon>Panagrolaimidae</taxon>
        <taxon>Panagrolaimus</taxon>
    </lineage>
</organism>
<name>A0AC35FQX4_9BILA</name>
<proteinExistence type="predicted"/>
<dbReference type="Proteomes" id="UP000887580">
    <property type="component" value="Unplaced"/>
</dbReference>
<reference evidence="2" key="1">
    <citation type="submission" date="2022-11" db="UniProtKB">
        <authorList>
            <consortium name="WormBaseParasite"/>
        </authorList>
    </citation>
    <scope>IDENTIFICATION</scope>
</reference>
<sequence length="73" mass="8582">MESTDFLSEVKRKYVQVFELQNPNLLDVVFEIEGRAEFVSYELISPNEIFQGVYDWAEVQAVKKQKESSDENF</sequence>